<sequence length="433" mass="49691">MAGKEGASVTRPPLLDGSNYPYWKARMKVFIKSLDENTWTAVEEGWSPLIEVDENMNETVKIKSNWSSEDMLKANANGKALNAIFGGVDENQFKMGEDEMIAVFNAKLMDIANQAYHLGKEYSDKKLVRKTLRSLPRRFDAKEEDKAEDAVNTHTSLPTDRDFRNFSAFASLVTTSIATPGEIVCEEVTETDLLHGYELMLNKLDEMVIQNKQLAKELKECQEKLNIAEKPINNMNKGRAKIEKVPFQTSVTQHHIEETSRGKKSKVEAGCVLSNAQENKQEKYNKKKRQHRRQVPICFHCGKRGHIRPECYQLKEEVKKDRIFGKAKKWIPTCHYCGVKGHIRPRCWKMKKDIKGGKSMKQTLYTREKKKESKKIWVKKEDLVGYSSIKKSSKDNWYFDSGCSRHMTGDKGFLMNYKECQIGHVTFGDGQKG</sequence>
<feature type="coiled-coil region" evidence="2">
    <location>
        <begin position="197"/>
        <end position="224"/>
    </location>
</feature>
<keyword evidence="4" id="KW-1185">Reference proteome</keyword>
<evidence type="ECO:0000256" key="2">
    <source>
        <dbReference type="SAM" id="Coils"/>
    </source>
</evidence>
<dbReference type="InterPro" id="IPR036875">
    <property type="entry name" value="Znf_CCHC_sf"/>
</dbReference>
<dbReference type="PROSITE" id="PS50158">
    <property type="entry name" value="ZF_CCHC"/>
    <property type="match status" value="1"/>
</dbReference>
<keyword evidence="1" id="KW-0479">Metal-binding</keyword>
<gene>
    <name evidence="5" type="primary">LOC120284120</name>
</gene>
<evidence type="ECO:0000313" key="5">
    <source>
        <dbReference type="RefSeq" id="XP_039146856.1"/>
    </source>
</evidence>
<dbReference type="InterPro" id="IPR054722">
    <property type="entry name" value="PolX-like_BBD"/>
</dbReference>
<proteinExistence type="predicted"/>
<dbReference type="InterPro" id="IPR001878">
    <property type="entry name" value="Znf_CCHC"/>
</dbReference>
<dbReference type="Pfam" id="PF22936">
    <property type="entry name" value="Pol_BBD"/>
    <property type="match status" value="1"/>
</dbReference>
<dbReference type="PANTHER" id="PTHR35317">
    <property type="entry name" value="OS04G0629600 PROTEIN"/>
    <property type="match status" value="1"/>
</dbReference>
<dbReference type="PANTHER" id="PTHR35317:SF23">
    <property type="entry name" value="OS04G0629600 PROTEIN"/>
    <property type="match status" value="1"/>
</dbReference>
<dbReference type="GeneID" id="120284120"/>
<keyword evidence="1" id="KW-0862">Zinc</keyword>
<protein>
    <submittedName>
        <fullName evidence="5">Uncharacterized protein LOC120284120</fullName>
    </submittedName>
</protein>
<keyword evidence="1" id="KW-0863">Zinc-finger</keyword>
<dbReference type="SMART" id="SM00343">
    <property type="entry name" value="ZnF_C2HC"/>
    <property type="match status" value="2"/>
</dbReference>
<dbReference type="AlphaFoldDB" id="A0AB40D3G4"/>
<dbReference type="GO" id="GO:0008270">
    <property type="term" value="F:zinc ion binding"/>
    <property type="evidence" value="ECO:0007669"/>
    <property type="project" value="UniProtKB-KW"/>
</dbReference>
<evidence type="ECO:0000313" key="4">
    <source>
        <dbReference type="Proteomes" id="UP001515500"/>
    </source>
</evidence>
<name>A0AB40D3G4_DIOCR</name>
<organism evidence="4 5">
    <name type="scientific">Dioscorea cayennensis subsp. rotundata</name>
    <name type="common">White Guinea yam</name>
    <name type="synonym">Dioscorea rotundata</name>
    <dbReference type="NCBI Taxonomy" id="55577"/>
    <lineage>
        <taxon>Eukaryota</taxon>
        <taxon>Viridiplantae</taxon>
        <taxon>Streptophyta</taxon>
        <taxon>Embryophyta</taxon>
        <taxon>Tracheophyta</taxon>
        <taxon>Spermatophyta</taxon>
        <taxon>Magnoliopsida</taxon>
        <taxon>Liliopsida</taxon>
        <taxon>Dioscoreales</taxon>
        <taxon>Dioscoreaceae</taxon>
        <taxon>Dioscorea</taxon>
    </lineage>
</organism>
<keyword evidence="2" id="KW-0175">Coiled coil</keyword>
<feature type="domain" description="CCHC-type" evidence="3">
    <location>
        <begin position="298"/>
        <end position="311"/>
    </location>
</feature>
<evidence type="ECO:0000259" key="3">
    <source>
        <dbReference type="PROSITE" id="PS50158"/>
    </source>
</evidence>
<accession>A0AB40D3G4</accession>
<dbReference type="RefSeq" id="XP_039146856.1">
    <property type="nucleotide sequence ID" value="XM_039290922.1"/>
</dbReference>
<dbReference type="SUPFAM" id="SSF57756">
    <property type="entry name" value="Retrovirus zinc finger-like domains"/>
    <property type="match status" value="1"/>
</dbReference>
<evidence type="ECO:0000256" key="1">
    <source>
        <dbReference type="PROSITE-ProRule" id="PRU00047"/>
    </source>
</evidence>
<dbReference type="Proteomes" id="UP001515500">
    <property type="component" value="Chromosome 19"/>
</dbReference>
<dbReference type="Gene3D" id="4.10.60.10">
    <property type="entry name" value="Zinc finger, CCHC-type"/>
    <property type="match status" value="1"/>
</dbReference>
<dbReference type="GO" id="GO:0003676">
    <property type="term" value="F:nucleic acid binding"/>
    <property type="evidence" value="ECO:0007669"/>
    <property type="project" value="InterPro"/>
</dbReference>
<reference evidence="5" key="1">
    <citation type="submission" date="2025-08" db="UniProtKB">
        <authorList>
            <consortium name="RefSeq"/>
        </authorList>
    </citation>
    <scope>IDENTIFICATION</scope>
</reference>